<dbReference type="Gene3D" id="2.60.40.1220">
    <property type="match status" value="1"/>
</dbReference>
<dbReference type="GO" id="GO:0005507">
    <property type="term" value="F:copper ion binding"/>
    <property type="evidence" value="ECO:0007669"/>
    <property type="project" value="InterPro"/>
</dbReference>
<protein>
    <recommendedName>
        <fullName evidence="3">CopC domain-containing protein</fullName>
    </recommendedName>
</protein>
<dbReference type="InterPro" id="IPR014756">
    <property type="entry name" value="Ig_E-set"/>
</dbReference>
<dbReference type="GO" id="GO:0046688">
    <property type="term" value="P:response to copper ion"/>
    <property type="evidence" value="ECO:0007669"/>
    <property type="project" value="InterPro"/>
</dbReference>
<organism evidence="4 5">
    <name type="scientific">Sandarakinorhabdus cyanobacteriorum</name>
    <dbReference type="NCBI Taxonomy" id="1981098"/>
    <lineage>
        <taxon>Bacteria</taxon>
        <taxon>Pseudomonadati</taxon>
        <taxon>Pseudomonadota</taxon>
        <taxon>Alphaproteobacteria</taxon>
        <taxon>Sphingomonadales</taxon>
        <taxon>Sphingosinicellaceae</taxon>
        <taxon>Sandarakinorhabdus</taxon>
    </lineage>
</organism>
<gene>
    <name evidence="4" type="ORF">CHU93_10140</name>
</gene>
<name>A0A255YEJ0_9SPHN</name>
<dbReference type="InterPro" id="IPR014755">
    <property type="entry name" value="Cu-Rt/internalin_Ig-like"/>
</dbReference>
<proteinExistence type="predicted"/>
<keyword evidence="5" id="KW-1185">Reference proteome</keyword>
<dbReference type="Pfam" id="PF04234">
    <property type="entry name" value="CopC"/>
    <property type="match status" value="1"/>
</dbReference>
<dbReference type="InterPro" id="IPR007348">
    <property type="entry name" value="CopC_dom"/>
</dbReference>
<evidence type="ECO:0000256" key="2">
    <source>
        <dbReference type="ARBA" id="ARBA00023008"/>
    </source>
</evidence>
<evidence type="ECO:0000313" key="5">
    <source>
        <dbReference type="Proteomes" id="UP000216991"/>
    </source>
</evidence>
<reference evidence="4 5" key="1">
    <citation type="submission" date="2017-07" db="EMBL/GenBank/DDBJ databases">
        <title>Sandarakinorhabdus cyanobacteriorum sp. nov., a novel bacterium isolated from cyanobacterial aggregates in a eutrophic lake.</title>
        <authorList>
            <person name="Cai H."/>
        </authorList>
    </citation>
    <scope>NUCLEOTIDE SEQUENCE [LARGE SCALE GENOMIC DNA]</scope>
    <source>
        <strain evidence="4 5">TH057</strain>
    </source>
</reference>
<dbReference type="AlphaFoldDB" id="A0A255YEJ0"/>
<feature type="domain" description="CopC" evidence="3">
    <location>
        <begin position="60"/>
        <end position="154"/>
    </location>
</feature>
<sequence>MLLSAVTQGRGAALSWGRGAARPCVTLWEPKCTFPGDEMMRRHLIALFTLVAAQGTAVAHPRLLSAVPAQGSTVAPLREISLGFSEAMVPAMTSVTLSPADGGAALAGTLRMAGDGRSLTYRLAAPLPPGRYRLVWKAVGADTHKVSGQHEFAVR</sequence>
<evidence type="ECO:0000259" key="3">
    <source>
        <dbReference type="Pfam" id="PF04234"/>
    </source>
</evidence>
<dbReference type="SUPFAM" id="SSF81296">
    <property type="entry name" value="E set domains"/>
    <property type="match status" value="1"/>
</dbReference>
<keyword evidence="2" id="KW-0186">Copper</keyword>
<dbReference type="OrthoDB" id="9796814at2"/>
<evidence type="ECO:0000313" key="4">
    <source>
        <dbReference type="EMBL" id="OYQ27618.1"/>
    </source>
</evidence>
<comment type="caution">
    <text evidence="4">The sequence shown here is derived from an EMBL/GenBank/DDBJ whole genome shotgun (WGS) entry which is preliminary data.</text>
</comment>
<evidence type="ECO:0000256" key="1">
    <source>
        <dbReference type="ARBA" id="ARBA00022729"/>
    </source>
</evidence>
<keyword evidence="1" id="KW-0732">Signal</keyword>
<dbReference type="Proteomes" id="UP000216991">
    <property type="component" value="Unassembled WGS sequence"/>
</dbReference>
<dbReference type="EMBL" id="NOXT01000113">
    <property type="protein sequence ID" value="OYQ27618.1"/>
    <property type="molecule type" value="Genomic_DNA"/>
</dbReference>
<accession>A0A255YEJ0</accession>
<dbReference type="GO" id="GO:0042597">
    <property type="term" value="C:periplasmic space"/>
    <property type="evidence" value="ECO:0007669"/>
    <property type="project" value="InterPro"/>
</dbReference>